<dbReference type="OrthoDB" id="6402322at2"/>
<keyword evidence="1" id="KW-0732">Signal</keyword>
<protein>
    <recommendedName>
        <fullName evidence="4">DUF2946 domain-containing protein</fullName>
    </recommendedName>
</protein>
<feature type="signal peptide" evidence="1">
    <location>
        <begin position="1"/>
        <end position="23"/>
    </location>
</feature>
<reference evidence="3" key="1">
    <citation type="journal article" date="2020" name="Int. J. Syst. Evol. Microbiol.">
        <title>Alteromonas alba sp. nov., a marine bacterium isolated from the seawater of the West Pacific Ocean.</title>
        <authorList>
            <person name="Sun C."/>
            <person name="Wu Y.-H."/>
            <person name="Xamxidin M."/>
            <person name="Cheng H."/>
            <person name="Xu X.-W."/>
        </authorList>
    </citation>
    <scope>NUCLEOTIDE SEQUENCE [LARGE SCALE GENOMIC DNA]</scope>
    <source>
        <strain evidence="3">190</strain>
    </source>
</reference>
<dbReference type="AlphaFoldDB" id="A0A2S9V946"/>
<proteinExistence type="predicted"/>
<feature type="chain" id="PRO_5015417083" description="DUF2946 domain-containing protein" evidence="1">
    <location>
        <begin position="24"/>
        <end position="118"/>
    </location>
</feature>
<evidence type="ECO:0008006" key="4">
    <source>
        <dbReference type="Google" id="ProtNLM"/>
    </source>
</evidence>
<evidence type="ECO:0000313" key="3">
    <source>
        <dbReference type="Proteomes" id="UP000238949"/>
    </source>
</evidence>
<dbReference type="RefSeq" id="WP_037431561.1">
    <property type="nucleotide sequence ID" value="NZ_PVNP01000152.1"/>
</dbReference>
<organism evidence="2 3">
    <name type="scientific">Alteromonas alba</name>
    <dbReference type="NCBI Taxonomy" id="2079529"/>
    <lineage>
        <taxon>Bacteria</taxon>
        <taxon>Pseudomonadati</taxon>
        <taxon>Pseudomonadota</taxon>
        <taxon>Gammaproteobacteria</taxon>
        <taxon>Alteromonadales</taxon>
        <taxon>Alteromonadaceae</taxon>
        <taxon>Alteromonas/Salinimonas group</taxon>
        <taxon>Alteromonas</taxon>
    </lineage>
</organism>
<keyword evidence="3" id="KW-1185">Reference proteome</keyword>
<evidence type="ECO:0000256" key="1">
    <source>
        <dbReference type="SAM" id="SignalP"/>
    </source>
</evidence>
<sequence length="118" mass="12858">MSRKALSYLLLLLIALQSVTAMADVHPINYSDTAPYSSDFIDGSSSGVLDSSTATDPTDQNMSTDCLFHCHHHGCHCHVYLSGNLTHPNFLHKHSLHNDSQALIPEAPSSSLYRPPIA</sequence>
<gene>
    <name evidence="2" type="ORF">C6Y40_14280</name>
</gene>
<comment type="caution">
    <text evidence="2">The sequence shown here is derived from an EMBL/GenBank/DDBJ whole genome shotgun (WGS) entry which is preliminary data.</text>
</comment>
<dbReference type="Proteomes" id="UP000238949">
    <property type="component" value="Unassembled WGS sequence"/>
</dbReference>
<evidence type="ECO:0000313" key="2">
    <source>
        <dbReference type="EMBL" id="PRO72958.1"/>
    </source>
</evidence>
<name>A0A2S9V946_9ALTE</name>
<accession>A0A2S9V946</accession>
<dbReference type="EMBL" id="PVNP01000152">
    <property type="protein sequence ID" value="PRO72958.1"/>
    <property type="molecule type" value="Genomic_DNA"/>
</dbReference>